<comment type="caution">
    <text evidence="3">The sequence shown here is derived from an EMBL/GenBank/DDBJ whole genome shotgun (WGS) entry which is preliminary data.</text>
</comment>
<dbReference type="Proteomes" id="UP000656813">
    <property type="component" value="Unassembled WGS sequence"/>
</dbReference>
<dbReference type="EMBL" id="BMFV01000028">
    <property type="protein sequence ID" value="GGH85808.1"/>
    <property type="molecule type" value="Genomic_DNA"/>
</dbReference>
<keyword evidence="3" id="KW-0449">Lipoprotein</keyword>
<reference evidence="3" key="1">
    <citation type="journal article" date="2014" name="Int. J. Syst. Evol. Microbiol.">
        <title>Complete genome sequence of Corynebacterium casei LMG S-19264T (=DSM 44701T), isolated from a smear-ripened cheese.</title>
        <authorList>
            <consortium name="US DOE Joint Genome Institute (JGI-PGF)"/>
            <person name="Walter F."/>
            <person name="Albersmeier A."/>
            <person name="Kalinowski J."/>
            <person name="Ruckert C."/>
        </authorList>
    </citation>
    <scope>NUCLEOTIDE SEQUENCE</scope>
    <source>
        <strain evidence="3">CGMCC 1.12777</strain>
    </source>
</reference>
<feature type="compositionally biased region" description="Low complexity" evidence="1">
    <location>
        <begin position="58"/>
        <end position="79"/>
    </location>
</feature>
<sequence length="199" mass="21519">MKKTLSLLSTGLMAVGLVTGCGADNDRNGAMGDNNALRNVGYYTDRANPDDVTRNDVNDNNASLQNNRNGNDYNNVNNNGSVAGDSDLSRRIASQVARLNNVNDASAFTNGNTVVIGATLDKDVQNQQEVEQAIRSTAKNIARDKQVRVVTDKDMVDRISNINDRLDNGTPLDEVRSDITGVLDDLGDAVKRPFQNNAH</sequence>
<protein>
    <submittedName>
        <fullName evidence="3">Lipoprotein YhcN</fullName>
    </submittedName>
</protein>
<evidence type="ECO:0000313" key="4">
    <source>
        <dbReference type="Proteomes" id="UP000656813"/>
    </source>
</evidence>
<evidence type="ECO:0000313" key="3">
    <source>
        <dbReference type="EMBL" id="GGH85808.1"/>
    </source>
</evidence>
<accession>A0A8J2ZY31</accession>
<gene>
    <name evidence="3" type="primary">yhcN</name>
    <name evidence="3" type="ORF">GCM10007096_32060</name>
</gene>
<feature type="region of interest" description="Disordered" evidence="1">
    <location>
        <begin position="45"/>
        <end position="84"/>
    </location>
</feature>
<keyword evidence="2" id="KW-0732">Signal</keyword>
<proteinExistence type="predicted"/>
<name>A0A8J2ZY31_9BACL</name>
<dbReference type="Pfam" id="PF09580">
    <property type="entry name" value="Spore_YhcN_YlaJ"/>
    <property type="match status" value="1"/>
</dbReference>
<dbReference type="InterPro" id="IPR019076">
    <property type="entry name" value="Spore_lipoprot_YhcN/YlaJ-like"/>
</dbReference>
<organism evidence="3 4">
    <name type="scientific">Pullulanibacillus pueri</name>
    <dbReference type="NCBI Taxonomy" id="1437324"/>
    <lineage>
        <taxon>Bacteria</taxon>
        <taxon>Bacillati</taxon>
        <taxon>Bacillota</taxon>
        <taxon>Bacilli</taxon>
        <taxon>Bacillales</taxon>
        <taxon>Sporolactobacillaceae</taxon>
        <taxon>Pullulanibacillus</taxon>
    </lineage>
</organism>
<dbReference type="AlphaFoldDB" id="A0A8J2ZY31"/>
<keyword evidence="4" id="KW-1185">Reference proteome</keyword>
<reference evidence="3" key="2">
    <citation type="submission" date="2020-09" db="EMBL/GenBank/DDBJ databases">
        <authorList>
            <person name="Sun Q."/>
            <person name="Zhou Y."/>
        </authorList>
    </citation>
    <scope>NUCLEOTIDE SEQUENCE</scope>
    <source>
        <strain evidence="3">CGMCC 1.12777</strain>
    </source>
</reference>
<evidence type="ECO:0000256" key="1">
    <source>
        <dbReference type="SAM" id="MobiDB-lite"/>
    </source>
</evidence>
<feature type="compositionally biased region" description="Basic and acidic residues" evidence="1">
    <location>
        <begin position="47"/>
        <end position="57"/>
    </location>
</feature>
<dbReference type="PROSITE" id="PS51257">
    <property type="entry name" value="PROKAR_LIPOPROTEIN"/>
    <property type="match status" value="1"/>
</dbReference>
<feature type="chain" id="PRO_5035250631" evidence="2">
    <location>
        <begin position="24"/>
        <end position="199"/>
    </location>
</feature>
<feature type="signal peptide" evidence="2">
    <location>
        <begin position="1"/>
        <end position="23"/>
    </location>
</feature>
<evidence type="ECO:0000256" key="2">
    <source>
        <dbReference type="SAM" id="SignalP"/>
    </source>
</evidence>